<accession>A0A377GZJ7</accession>
<proteinExistence type="predicted"/>
<evidence type="ECO:0000313" key="2">
    <source>
        <dbReference type="Proteomes" id="UP000255328"/>
    </source>
</evidence>
<dbReference type="RefSeq" id="WP_115271401.1">
    <property type="nucleotide sequence ID" value="NZ_UGGU01000003.1"/>
</dbReference>
<protein>
    <submittedName>
        <fullName evidence="1">Uncharacterized protein</fullName>
    </submittedName>
</protein>
<keyword evidence="2" id="KW-1185">Reference proteome</keyword>
<sequence length="172" mass="18672">MLVLSVGALGAVKTELKKDENGRYSGSATLRLVARGRIVNPVPTKMLVISSENNSSIELKHKDIKSDKNNVSKGEFSAQILEKNEKGEYVISDTKKSIVAKLIDKENMKEVANKEREVKNLIGENVGEISYTLKDSGTNSDYNGEITSKVIARGSSKGVFVDNSTAVAILVK</sequence>
<gene>
    <name evidence="1" type="ORF">NCTC10723_01888</name>
</gene>
<dbReference type="EMBL" id="UGGU01000003">
    <property type="protein sequence ID" value="STO32355.1"/>
    <property type="molecule type" value="Genomic_DNA"/>
</dbReference>
<dbReference type="Proteomes" id="UP000255328">
    <property type="component" value="Unassembled WGS sequence"/>
</dbReference>
<reference evidence="1 2" key="1">
    <citation type="submission" date="2018-06" db="EMBL/GenBank/DDBJ databases">
        <authorList>
            <consortium name="Pathogen Informatics"/>
            <person name="Doyle S."/>
        </authorList>
    </citation>
    <scope>NUCLEOTIDE SEQUENCE [LARGE SCALE GENOMIC DNA]</scope>
    <source>
        <strain evidence="1 2">NCTC10723</strain>
    </source>
</reference>
<name>A0A377GZJ7_9FUSO</name>
<organism evidence="1 2">
    <name type="scientific">Fusobacterium necrogenes</name>
    <dbReference type="NCBI Taxonomy" id="858"/>
    <lineage>
        <taxon>Bacteria</taxon>
        <taxon>Fusobacteriati</taxon>
        <taxon>Fusobacteriota</taxon>
        <taxon>Fusobacteriia</taxon>
        <taxon>Fusobacteriales</taxon>
        <taxon>Fusobacteriaceae</taxon>
        <taxon>Fusobacterium</taxon>
    </lineage>
</organism>
<dbReference type="AlphaFoldDB" id="A0A377GZJ7"/>
<evidence type="ECO:0000313" key="1">
    <source>
        <dbReference type="EMBL" id="STO32355.1"/>
    </source>
</evidence>